<dbReference type="RefSeq" id="WP_090156149.1">
    <property type="nucleotide sequence ID" value="NZ_FNAN01000018.1"/>
</dbReference>
<dbReference type="AlphaFoldDB" id="A0A1G7U4G4"/>
<reference evidence="2" key="1">
    <citation type="submission" date="2016-10" db="EMBL/GenBank/DDBJ databases">
        <authorList>
            <person name="Varghese N."/>
            <person name="Submissions S."/>
        </authorList>
    </citation>
    <scope>NUCLEOTIDE SEQUENCE [LARGE SCALE GENOMIC DNA]</scope>
    <source>
        <strain evidence="2">DSM 25329</strain>
    </source>
</reference>
<evidence type="ECO:0000313" key="2">
    <source>
        <dbReference type="Proteomes" id="UP000198748"/>
    </source>
</evidence>
<dbReference type="OrthoDB" id="964808at2"/>
<sequence length="80" mass="9106">MTTSSHTTESEDSVCLAYGKQVKELLNVGSPAEIRDHLWSIYSDSMAFQQEAGYNPRVSDIFMTFRELTLFIQRIESVKA</sequence>
<gene>
    <name evidence="1" type="ORF">SAMN04487996_118157</name>
</gene>
<keyword evidence="2" id="KW-1185">Reference proteome</keyword>
<accession>A0A1G7U4G4</accession>
<organism evidence="1 2">
    <name type="scientific">Dyadobacter soli</name>
    <dbReference type="NCBI Taxonomy" id="659014"/>
    <lineage>
        <taxon>Bacteria</taxon>
        <taxon>Pseudomonadati</taxon>
        <taxon>Bacteroidota</taxon>
        <taxon>Cytophagia</taxon>
        <taxon>Cytophagales</taxon>
        <taxon>Spirosomataceae</taxon>
        <taxon>Dyadobacter</taxon>
    </lineage>
</organism>
<evidence type="ECO:0000313" key="1">
    <source>
        <dbReference type="EMBL" id="SDG42466.1"/>
    </source>
</evidence>
<proteinExistence type="predicted"/>
<protein>
    <submittedName>
        <fullName evidence="1">Uncharacterized protein</fullName>
    </submittedName>
</protein>
<dbReference type="Proteomes" id="UP000198748">
    <property type="component" value="Unassembled WGS sequence"/>
</dbReference>
<name>A0A1G7U4G4_9BACT</name>
<dbReference type="EMBL" id="FNAN01000018">
    <property type="protein sequence ID" value="SDG42466.1"/>
    <property type="molecule type" value="Genomic_DNA"/>
</dbReference>